<dbReference type="GO" id="GO:0003924">
    <property type="term" value="F:GTPase activity"/>
    <property type="evidence" value="ECO:0007669"/>
    <property type="project" value="InterPro"/>
</dbReference>
<comment type="subcellular location">
    <subcellularLocation>
        <location evidence="1">Cytoplasm</location>
    </subcellularLocation>
</comment>
<dbReference type="CDD" id="cd01857">
    <property type="entry name" value="HSR1_MMR1"/>
    <property type="match status" value="1"/>
</dbReference>
<evidence type="ECO:0000256" key="4">
    <source>
        <dbReference type="ARBA" id="ARBA00022801"/>
    </source>
</evidence>
<dbReference type="InterPro" id="IPR043358">
    <property type="entry name" value="GNL1-like"/>
</dbReference>
<dbReference type="PANTHER" id="PTHR45709">
    <property type="entry name" value="LARGE SUBUNIT GTPASE 1 HOMOLOG-RELATED"/>
    <property type="match status" value="1"/>
</dbReference>
<evidence type="ECO:0000256" key="2">
    <source>
        <dbReference type="ARBA" id="ARBA00022490"/>
    </source>
</evidence>
<evidence type="ECO:0000256" key="3">
    <source>
        <dbReference type="ARBA" id="ARBA00022741"/>
    </source>
</evidence>
<sequence length="486" mass="55069">MVQKQYRHASGLGHAIINSRNNARRSQRSGQDGTDLYHEQRQQNSTRLQSVTQERDLDEFLSTAELAGTDFTATKLNIKILHQDQQNPYLLTAEQELETSQRQQSNRQRLTVPRRPAWDDTTTPGELDRRERAAFLEWRRGLAELEERHDLLLTPFERNLEVWRQLWRVVERSSVVVQICDARNPLFYRSRDLEVYVRQLAETDGKDKRNLLLINKADMLTVRQRRLWARYFKREGISFAFFSAAMAGLEDAFAVLNIGNVVRQELDYEQDLDDVTAEDIHVLSVDELEALFLKTAPPTENETEKIYIGLVGYPNVGKSSTINALIGAKKVSVSATPGKTKHFQTIHLSDRVVLCDCPGLVFPNFASTKADLVCNGVLPIDQLREYTGPAALVAKRIPKEYIEKVYGIKIYARPEIDGGTGIPTADEMLGAYAVARGLIRSSKGGRPDESKAARVILKDLVKGKLLYCQPPPDEDPVEFNRATYAI</sequence>
<dbReference type="InterPro" id="IPR027417">
    <property type="entry name" value="P-loop_NTPase"/>
</dbReference>
<name>A0AAD7QJZ7_9ASCO</name>
<evidence type="ECO:0000313" key="8">
    <source>
        <dbReference type="EMBL" id="KAJ8096642.1"/>
    </source>
</evidence>
<dbReference type="InterPro" id="IPR030378">
    <property type="entry name" value="G_CP_dom"/>
</dbReference>
<keyword evidence="3" id="KW-0547">Nucleotide-binding</keyword>
<dbReference type="GO" id="GO:0000054">
    <property type="term" value="P:ribosomal subunit export from nucleus"/>
    <property type="evidence" value="ECO:0007669"/>
    <property type="project" value="TreeGrafter"/>
</dbReference>
<evidence type="ECO:0000256" key="1">
    <source>
        <dbReference type="ARBA" id="ARBA00004496"/>
    </source>
</evidence>
<evidence type="ECO:0000313" key="9">
    <source>
        <dbReference type="Proteomes" id="UP001217417"/>
    </source>
</evidence>
<gene>
    <name evidence="8" type="ORF">POJ06DRAFT_271668</name>
</gene>
<dbReference type="AlphaFoldDB" id="A0AAD7QJZ7"/>
<accession>A0AAD7QJZ7</accession>
<feature type="region of interest" description="Disordered" evidence="6">
    <location>
        <begin position="1"/>
        <end position="49"/>
    </location>
</feature>
<dbReference type="InterPro" id="IPR006073">
    <property type="entry name" value="GTP-bd"/>
</dbReference>
<dbReference type="PROSITE" id="PS51721">
    <property type="entry name" value="G_CP"/>
    <property type="match status" value="1"/>
</dbReference>
<dbReference type="RefSeq" id="XP_056040092.1">
    <property type="nucleotide sequence ID" value="XM_056189511.1"/>
</dbReference>
<keyword evidence="5" id="KW-0342">GTP-binding</keyword>
<proteinExistence type="predicted"/>
<protein>
    <submittedName>
        <fullName evidence="8">P-loop containing nucleoside triphosphate hydrolase protein</fullName>
    </submittedName>
</protein>
<feature type="region of interest" description="Disordered" evidence="6">
    <location>
        <begin position="97"/>
        <end position="126"/>
    </location>
</feature>
<dbReference type="GO" id="GO:0005829">
    <property type="term" value="C:cytosol"/>
    <property type="evidence" value="ECO:0007669"/>
    <property type="project" value="TreeGrafter"/>
</dbReference>
<comment type="caution">
    <text evidence="8">The sequence shown here is derived from an EMBL/GenBank/DDBJ whole genome shotgun (WGS) entry which is preliminary data.</text>
</comment>
<keyword evidence="4 8" id="KW-0378">Hydrolase</keyword>
<dbReference type="GeneID" id="80884677"/>
<reference evidence="8" key="1">
    <citation type="submission" date="2023-03" db="EMBL/GenBank/DDBJ databases">
        <title>Near-Complete genome sequence of Lipomyces tetrasporous NRRL Y-64009, an oleaginous yeast capable of growing on lignocellulosic hydrolysates.</title>
        <authorList>
            <consortium name="Lawrence Berkeley National Laboratory"/>
            <person name="Jagtap S.S."/>
            <person name="Liu J.-J."/>
            <person name="Walukiewicz H.E."/>
            <person name="Pangilinan J."/>
            <person name="Lipzen A."/>
            <person name="Ahrendt S."/>
            <person name="Koriabine M."/>
            <person name="Cobaugh K."/>
            <person name="Salamov A."/>
            <person name="Yoshinaga Y."/>
            <person name="Ng V."/>
            <person name="Daum C."/>
            <person name="Grigoriev I.V."/>
            <person name="Slininger P.J."/>
            <person name="Dien B.S."/>
            <person name="Jin Y.-S."/>
            <person name="Rao C.V."/>
        </authorList>
    </citation>
    <scope>NUCLEOTIDE SEQUENCE</scope>
    <source>
        <strain evidence="8">NRRL Y-64009</strain>
    </source>
</reference>
<dbReference type="Proteomes" id="UP001217417">
    <property type="component" value="Unassembled WGS sequence"/>
</dbReference>
<dbReference type="Gene3D" id="1.10.1580.10">
    <property type="match status" value="1"/>
</dbReference>
<keyword evidence="2" id="KW-0963">Cytoplasm</keyword>
<dbReference type="Pfam" id="PF01926">
    <property type="entry name" value="MMR_HSR1"/>
    <property type="match status" value="1"/>
</dbReference>
<dbReference type="InterPro" id="IPR023179">
    <property type="entry name" value="GTP-bd_ortho_bundle_sf"/>
</dbReference>
<evidence type="ECO:0000256" key="5">
    <source>
        <dbReference type="ARBA" id="ARBA00023134"/>
    </source>
</evidence>
<dbReference type="SUPFAM" id="SSF52540">
    <property type="entry name" value="P-loop containing nucleoside triphosphate hydrolases"/>
    <property type="match status" value="1"/>
</dbReference>
<dbReference type="PANTHER" id="PTHR45709:SF2">
    <property type="entry name" value="LARGE SUBUNIT GTPASE 1 HOMOLOG"/>
    <property type="match status" value="1"/>
</dbReference>
<dbReference type="Gene3D" id="3.40.50.300">
    <property type="entry name" value="P-loop containing nucleotide triphosphate hydrolases"/>
    <property type="match status" value="1"/>
</dbReference>
<feature type="compositionally biased region" description="Polar residues" evidence="6">
    <location>
        <begin position="98"/>
        <end position="109"/>
    </location>
</feature>
<feature type="domain" description="CP-type G" evidence="7">
    <location>
        <begin position="163"/>
        <end position="363"/>
    </location>
</feature>
<organism evidence="8 9">
    <name type="scientific">Lipomyces tetrasporus</name>
    <dbReference type="NCBI Taxonomy" id="54092"/>
    <lineage>
        <taxon>Eukaryota</taxon>
        <taxon>Fungi</taxon>
        <taxon>Dikarya</taxon>
        <taxon>Ascomycota</taxon>
        <taxon>Saccharomycotina</taxon>
        <taxon>Lipomycetes</taxon>
        <taxon>Lipomycetales</taxon>
        <taxon>Lipomycetaceae</taxon>
        <taxon>Lipomyces</taxon>
    </lineage>
</organism>
<keyword evidence="9" id="KW-1185">Reference proteome</keyword>
<evidence type="ECO:0000259" key="7">
    <source>
        <dbReference type="PROSITE" id="PS51721"/>
    </source>
</evidence>
<dbReference type="GO" id="GO:0005525">
    <property type="term" value="F:GTP binding"/>
    <property type="evidence" value="ECO:0007669"/>
    <property type="project" value="UniProtKB-KW"/>
</dbReference>
<evidence type="ECO:0000256" key="6">
    <source>
        <dbReference type="SAM" id="MobiDB-lite"/>
    </source>
</evidence>
<dbReference type="EMBL" id="JARPMG010000013">
    <property type="protein sequence ID" value="KAJ8096642.1"/>
    <property type="molecule type" value="Genomic_DNA"/>
</dbReference>